<dbReference type="GO" id="GO:0080030">
    <property type="term" value="F:methyl indole-3-acetate esterase activity"/>
    <property type="evidence" value="ECO:0007669"/>
    <property type="project" value="TreeGrafter"/>
</dbReference>
<reference evidence="2 3" key="1">
    <citation type="journal article" date="2022" name="Cell">
        <title>Repeat-based holocentromeres influence genome architecture and karyotype evolution.</title>
        <authorList>
            <person name="Hofstatter P.G."/>
            <person name="Thangavel G."/>
            <person name="Lux T."/>
            <person name="Neumann P."/>
            <person name="Vondrak T."/>
            <person name="Novak P."/>
            <person name="Zhang M."/>
            <person name="Costa L."/>
            <person name="Castellani M."/>
            <person name="Scott A."/>
            <person name="Toegelov H."/>
            <person name="Fuchs J."/>
            <person name="Mata-Sucre Y."/>
            <person name="Dias Y."/>
            <person name="Vanzela A.L.L."/>
            <person name="Huettel B."/>
            <person name="Almeida C.C.S."/>
            <person name="Simkova H."/>
            <person name="Souza G."/>
            <person name="Pedrosa-Harand A."/>
            <person name="Macas J."/>
            <person name="Mayer K.F.X."/>
            <person name="Houben A."/>
            <person name="Marques A."/>
        </authorList>
    </citation>
    <scope>NUCLEOTIDE SEQUENCE [LARGE SCALE GENOMIC DNA]</scope>
    <source>
        <strain evidence="2">RhyTen1mFocal</strain>
    </source>
</reference>
<evidence type="ECO:0000313" key="3">
    <source>
        <dbReference type="Proteomes" id="UP001210211"/>
    </source>
</evidence>
<sequence>METKNKHFVLVHGMCHGAWCWYKLATRLEVAGHRVTTPDLLASGINPTKIEEVESFSDYCRPLLEAMAAVPPNEQVVLVGHSLAGFCIALAMETFPTKVSVAVFVTAVIPSEMLSVSEIEEEYSKEHPIEYFMDSSFSVDPEMPGPKPVITLGPTYLATKMYQLCPPEDLTLARRLLMPGSTFNSDQAKQDMLSKQNYGSVNRVFIVCKQDKAIKLEFQRWMVAHSPETEVKEIEGADHMAMLSQPIELSSLLTDIAEKY</sequence>
<dbReference type="GO" id="GO:0080032">
    <property type="term" value="F:methyl jasmonate esterase activity"/>
    <property type="evidence" value="ECO:0007669"/>
    <property type="project" value="TreeGrafter"/>
</dbReference>
<evidence type="ECO:0000313" key="2">
    <source>
        <dbReference type="EMBL" id="KAJ3699913.1"/>
    </source>
</evidence>
<dbReference type="PANTHER" id="PTHR10992">
    <property type="entry name" value="METHYLESTERASE FAMILY MEMBER"/>
    <property type="match status" value="1"/>
</dbReference>
<dbReference type="Proteomes" id="UP001210211">
    <property type="component" value="Unassembled WGS sequence"/>
</dbReference>
<proteinExistence type="predicted"/>
<dbReference type="PANTHER" id="PTHR10992:SF943">
    <property type="entry name" value="METHYLESTERASE 10"/>
    <property type="match status" value="1"/>
</dbReference>
<gene>
    <name evidence="2" type="ORF">LUZ61_003618</name>
</gene>
<accession>A0AAD6ESS8</accession>
<dbReference type="SUPFAM" id="SSF53474">
    <property type="entry name" value="alpha/beta-Hydrolases"/>
    <property type="match status" value="1"/>
</dbReference>
<dbReference type="EMBL" id="JAMRDG010000001">
    <property type="protein sequence ID" value="KAJ3699913.1"/>
    <property type="molecule type" value="Genomic_DNA"/>
</dbReference>
<dbReference type="GO" id="GO:0009694">
    <property type="term" value="P:jasmonic acid metabolic process"/>
    <property type="evidence" value="ECO:0007669"/>
    <property type="project" value="TreeGrafter"/>
</dbReference>
<dbReference type="Gene3D" id="3.40.50.1820">
    <property type="entry name" value="alpha/beta hydrolase"/>
    <property type="match status" value="1"/>
</dbReference>
<dbReference type="Pfam" id="PF12697">
    <property type="entry name" value="Abhydrolase_6"/>
    <property type="match status" value="1"/>
</dbReference>
<organism evidence="2 3">
    <name type="scientific">Rhynchospora tenuis</name>
    <dbReference type="NCBI Taxonomy" id="198213"/>
    <lineage>
        <taxon>Eukaryota</taxon>
        <taxon>Viridiplantae</taxon>
        <taxon>Streptophyta</taxon>
        <taxon>Embryophyta</taxon>
        <taxon>Tracheophyta</taxon>
        <taxon>Spermatophyta</taxon>
        <taxon>Magnoliopsida</taxon>
        <taxon>Liliopsida</taxon>
        <taxon>Poales</taxon>
        <taxon>Cyperaceae</taxon>
        <taxon>Cyperoideae</taxon>
        <taxon>Rhynchosporeae</taxon>
        <taxon>Rhynchospora</taxon>
    </lineage>
</organism>
<dbReference type="InterPro" id="IPR045889">
    <property type="entry name" value="MES/HNL"/>
</dbReference>
<keyword evidence="3" id="KW-1185">Reference proteome</keyword>
<dbReference type="FunFam" id="3.40.50.1820:FF:000051">
    <property type="entry name" value="(S)-hydroxynitrile lyase"/>
    <property type="match status" value="1"/>
</dbReference>
<feature type="domain" description="AB hydrolase-1" evidence="1">
    <location>
        <begin position="8"/>
        <end position="248"/>
    </location>
</feature>
<name>A0AAD6ESS8_9POAL</name>
<dbReference type="GO" id="GO:0009696">
    <property type="term" value="P:salicylic acid metabolic process"/>
    <property type="evidence" value="ECO:0007669"/>
    <property type="project" value="TreeGrafter"/>
</dbReference>
<dbReference type="GO" id="GO:0080031">
    <property type="term" value="F:methyl salicylate esterase activity"/>
    <property type="evidence" value="ECO:0007669"/>
    <property type="project" value="TreeGrafter"/>
</dbReference>
<comment type="caution">
    <text evidence="2">The sequence shown here is derived from an EMBL/GenBank/DDBJ whole genome shotgun (WGS) entry which is preliminary data.</text>
</comment>
<protein>
    <recommendedName>
        <fullName evidence="1">AB hydrolase-1 domain-containing protein</fullName>
    </recommendedName>
</protein>
<dbReference type="AlphaFoldDB" id="A0AAD6ESS8"/>
<dbReference type="InterPro" id="IPR000073">
    <property type="entry name" value="AB_hydrolase_1"/>
</dbReference>
<evidence type="ECO:0000259" key="1">
    <source>
        <dbReference type="Pfam" id="PF12697"/>
    </source>
</evidence>
<dbReference type="InterPro" id="IPR029058">
    <property type="entry name" value="AB_hydrolase_fold"/>
</dbReference>